<dbReference type="EMBL" id="SRPS01000595">
    <property type="protein sequence ID" value="KAG5955931.1"/>
    <property type="molecule type" value="Genomic_DNA"/>
</dbReference>
<name>A0A9P7MLX6_9HYPO</name>
<dbReference type="Proteomes" id="UP000784919">
    <property type="component" value="Unassembled WGS sequence"/>
</dbReference>
<feature type="non-terminal residue" evidence="1">
    <location>
        <position position="1"/>
    </location>
</feature>
<accession>A0A9P7MLX6</accession>
<proteinExistence type="predicted"/>
<protein>
    <submittedName>
        <fullName evidence="1">Uncharacterized protein</fullName>
    </submittedName>
</protein>
<gene>
    <name evidence="1" type="ORF">E4U56_006835</name>
</gene>
<sequence>AQIESLEISANESHKPIHTVLASVNFEYLEQIALRTRNARDGSSASGVPCAIDSGSFTYAMNNLVLNVAFSDDV</sequence>
<evidence type="ECO:0000313" key="1">
    <source>
        <dbReference type="EMBL" id="KAG5955931.1"/>
    </source>
</evidence>
<organism evidence="1 2">
    <name type="scientific">Claviceps arundinis</name>
    <dbReference type="NCBI Taxonomy" id="1623583"/>
    <lineage>
        <taxon>Eukaryota</taxon>
        <taxon>Fungi</taxon>
        <taxon>Dikarya</taxon>
        <taxon>Ascomycota</taxon>
        <taxon>Pezizomycotina</taxon>
        <taxon>Sordariomycetes</taxon>
        <taxon>Hypocreomycetidae</taxon>
        <taxon>Hypocreales</taxon>
        <taxon>Clavicipitaceae</taxon>
        <taxon>Claviceps</taxon>
    </lineage>
</organism>
<evidence type="ECO:0000313" key="2">
    <source>
        <dbReference type="Proteomes" id="UP000784919"/>
    </source>
</evidence>
<dbReference type="AlphaFoldDB" id="A0A9P7MLX6"/>
<dbReference type="OrthoDB" id="10003767at2759"/>
<reference evidence="1" key="1">
    <citation type="journal article" date="2020" name="bioRxiv">
        <title>Whole genome comparisons of ergot fungi reveals the divergence and evolution of species within the genus Claviceps are the result of varying mechanisms driving genome evolution and host range expansion.</title>
        <authorList>
            <person name="Wyka S.A."/>
            <person name="Mondo S.J."/>
            <person name="Liu M."/>
            <person name="Dettman J."/>
            <person name="Nalam V."/>
            <person name="Broders K.D."/>
        </authorList>
    </citation>
    <scope>NUCLEOTIDE SEQUENCE</scope>
    <source>
        <strain evidence="1">CCC 1102</strain>
    </source>
</reference>
<comment type="caution">
    <text evidence="1">The sequence shown here is derived from an EMBL/GenBank/DDBJ whole genome shotgun (WGS) entry which is preliminary data.</text>
</comment>